<protein>
    <recommendedName>
        <fullName evidence="6">Cytochrome c domain-containing protein</fullName>
    </recommendedName>
</protein>
<keyword evidence="3 4" id="KW-0408">Iron</keyword>
<keyword evidence="1 4" id="KW-0349">Heme</keyword>
<keyword evidence="2 4" id="KW-0479">Metal-binding</keyword>
<evidence type="ECO:0000256" key="2">
    <source>
        <dbReference type="ARBA" id="ARBA00022723"/>
    </source>
</evidence>
<reference evidence="7" key="2">
    <citation type="submission" date="2020-09" db="EMBL/GenBank/DDBJ databases">
        <authorList>
            <person name="Sun Q."/>
            <person name="Zhou Y."/>
        </authorList>
    </citation>
    <scope>NUCLEOTIDE SEQUENCE</scope>
    <source>
        <strain evidence="7">CGMCC 1.14988</strain>
    </source>
</reference>
<feature type="signal peptide" evidence="5">
    <location>
        <begin position="1"/>
        <end position="22"/>
    </location>
</feature>
<evidence type="ECO:0000313" key="8">
    <source>
        <dbReference type="Proteomes" id="UP000650511"/>
    </source>
</evidence>
<evidence type="ECO:0000313" key="7">
    <source>
        <dbReference type="EMBL" id="GGI03019.1"/>
    </source>
</evidence>
<name>A0A8J3A512_9ACTN</name>
<dbReference type="PROSITE" id="PS51257">
    <property type="entry name" value="PROKAR_LIPOPROTEIN"/>
    <property type="match status" value="1"/>
</dbReference>
<evidence type="ECO:0000259" key="6">
    <source>
        <dbReference type="PROSITE" id="PS51007"/>
    </source>
</evidence>
<dbReference type="GO" id="GO:0009055">
    <property type="term" value="F:electron transfer activity"/>
    <property type="evidence" value="ECO:0007669"/>
    <property type="project" value="InterPro"/>
</dbReference>
<keyword evidence="5" id="KW-0732">Signal</keyword>
<comment type="caution">
    <text evidence="7">The sequence shown here is derived from an EMBL/GenBank/DDBJ whole genome shotgun (WGS) entry which is preliminary data.</text>
</comment>
<dbReference type="PROSITE" id="PS51007">
    <property type="entry name" value="CYTC"/>
    <property type="match status" value="1"/>
</dbReference>
<dbReference type="AlphaFoldDB" id="A0A8J3A512"/>
<sequence length="125" mass="13065">MRRPTPLLPALLVAVLMVVLQACDDGGQEVLALGDVDHGRELFVGYGCGACHQVGGIRQARGRVGPDLDGLADQRMIAGSLPNTPEQLAAFIQNPQQHAPGTGMPDVGVTPDDAEDLVAFLLDQG</sequence>
<dbReference type="Gene3D" id="1.10.760.10">
    <property type="entry name" value="Cytochrome c-like domain"/>
    <property type="match status" value="1"/>
</dbReference>
<dbReference type="OrthoDB" id="3540130at2"/>
<dbReference type="RefSeq" id="WP_130648273.1">
    <property type="nucleotide sequence ID" value="NZ_BMHA01000001.1"/>
</dbReference>
<evidence type="ECO:0000256" key="3">
    <source>
        <dbReference type="ARBA" id="ARBA00023004"/>
    </source>
</evidence>
<dbReference type="GO" id="GO:0020037">
    <property type="term" value="F:heme binding"/>
    <property type="evidence" value="ECO:0007669"/>
    <property type="project" value="InterPro"/>
</dbReference>
<dbReference type="SUPFAM" id="SSF46626">
    <property type="entry name" value="Cytochrome c"/>
    <property type="match status" value="1"/>
</dbReference>
<evidence type="ECO:0000256" key="1">
    <source>
        <dbReference type="ARBA" id="ARBA00022617"/>
    </source>
</evidence>
<feature type="chain" id="PRO_5038337468" description="Cytochrome c domain-containing protein" evidence="5">
    <location>
        <begin position="23"/>
        <end position="125"/>
    </location>
</feature>
<dbReference type="EMBL" id="BMHA01000001">
    <property type="protein sequence ID" value="GGI03019.1"/>
    <property type="molecule type" value="Genomic_DNA"/>
</dbReference>
<feature type="domain" description="Cytochrome c" evidence="6">
    <location>
        <begin position="34"/>
        <end position="125"/>
    </location>
</feature>
<dbReference type="GO" id="GO:0046872">
    <property type="term" value="F:metal ion binding"/>
    <property type="evidence" value="ECO:0007669"/>
    <property type="project" value="UniProtKB-KW"/>
</dbReference>
<reference evidence="7" key="1">
    <citation type="journal article" date="2014" name="Int. J. Syst. Evol. Microbiol.">
        <title>Complete genome sequence of Corynebacterium casei LMG S-19264T (=DSM 44701T), isolated from a smear-ripened cheese.</title>
        <authorList>
            <consortium name="US DOE Joint Genome Institute (JGI-PGF)"/>
            <person name="Walter F."/>
            <person name="Albersmeier A."/>
            <person name="Kalinowski J."/>
            <person name="Ruckert C."/>
        </authorList>
    </citation>
    <scope>NUCLEOTIDE SEQUENCE</scope>
    <source>
        <strain evidence="7">CGMCC 1.14988</strain>
    </source>
</reference>
<gene>
    <name evidence="7" type="ORF">GCM10011354_02340</name>
</gene>
<dbReference type="Pfam" id="PF00034">
    <property type="entry name" value="Cytochrom_C"/>
    <property type="match status" value="1"/>
</dbReference>
<organism evidence="7 8">
    <name type="scientific">Egicoccus halophilus</name>
    <dbReference type="NCBI Taxonomy" id="1670830"/>
    <lineage>
        <taxon>Bacteria</taxon>
        <taxon>Bacillati</taxon>
        <taxon>Actinomycetota</taxon>
        <taxon>Nitriliruptoria</taxon>
        <taxon>Egicoccales</taxon>
        <taxon>Egicoccaceae</taxon>
        <taxon>Egicoccus</taxon>
    </lineage>
</organism>
<keyword evidence="8" id="KW-1185">Reference proteome</keyword>
<dbReference type="InterPro" id="IPR036909">
    <property type="entry name" value="Cyt_c-like_dom_sf"/>
</dbReference>
<evidence type="ECO:0000256" key="4">
    <source>
        <dbReference type="PROSITE-ProRule" id="PRU00433"/>
    </source>
</evidence>
<dbReference type="Proteomes" id="UP000650511">
    <property type="component" value="Unassembled WGS sequence"/>
</dbReference>
<evidence type="ECO:0000256" key="5">
    <source>
        <dbReference type="SAM" id="SignalP"/>
    </source>
</evidence>
<accession>A0A8J3A512</accession>
<dbReference type="InterPro" id="IPR009056">
    <property type="entry name" value="Cyt_c-like_dom"/>
</dbReference>
<proteinExistence type="predicted"/>